<sequence length="236" mass="26996">MSHRRSDTPVKVRRNEFERGEQVEKSVTIERNYIPLCQVLAQEPVITALQRRGINMVQTEMIRLSRSERTFEQYTCLFGGENLPEMLLTGIRQALEAADKTAPVLMTEQYPWLKGSSWILEMRDVSHYKVTVQFDAETFVNIRRVCREQEAAGELADVNGAGSVVLRLYLEKDPAIYGMDCRLEGMGMKVPVEACSDGEVLKITVKEWETMLRMVKELILNGNLDLRRYAAGECEN</sequence>
<organism evidence="1 2">
    <name type="scientific">Enterocloster asparagiformis</name>
    <dbReference type="NCBI Taxonomy" id="333367"/>
    <lineage>
        <taxon>Bacteria</taxon>
        <taxon>Bacillati</taxon>
        <taxon>Bacillota</taxon>
        <taxon>Clostridia</taxon>
        <taxon>Lachnospirales</taxon>
        <taxon>Lachnospiraceae</taxon>
        <taxon>Enterocloster</taxon>
    </lineage>
</organism>
<dbReference type="Proteomes" id="UP000283880">
    <property type="component" value="Unassembled WGS sequence"/>
</dbReference>
<protein>
    <submittedName>
        <fullName evidence="1">Uncharacterized protein</fullName>
    </submittedName>
</protein>
<name>A0A413FHT8_9FIRM</name>
<comment type="caution">
    <text evidence="1">The sequence shown here is derived from an EMBL/GenBank/DDBJ whole genome shotgun (WGS) entry which is preliminary data.</text>
</comment>
<proteinExistence type="predicted"/>
<accession>A0A413FHT8</accession>
<gene>
    <name evidence="1" type="ORF">DWV29_06415</name>
</gene>
<dbReference type="EMBL" id="QSBM01000004">
    <property type="protein sequence ID" value="RGX30808.1"/>
    <property type="molecule type" value="Genomic_DNA"/>
</dbReference>
<evidence type="ECO:0000313" key="1">
    <source>
        <dbReference type="EMBL" id="RGX30808.1"/>
    </source>
</evidence>
<evidence type="ECO:0000313" key="2">
    <source>
        <dbReference type="Proteomes" id="UP000283880"/>
    </source>
</evidence>
<reference evidence="1 2" key="1">
    <citation type="submission" date="2018-08" db="EMBL/GenBank/DDBJ databases">
        <title>A genome reference for cultivated species of the human gut microbiota.</title>
        <authorList>
            <person name="Zou Y."/>
            <person name="Xue W."/>
            <person name="Luo G."/>
        </authorList>
    </citation>
    <scope>NUCLEOTIDE SEQUENCE [LARGE SCALE GENOMIC DNA]</scope>
    <source>
        <strain evidence="1 2">AF04-15</strain>
    </source>
</reference>
<dbReference type="AlphaFoldDB" id="A0A413FHT8"/>